<dbReference type="EMBL" id="LR796954">
    <property type="protein sequence ID" value="CAB4177609.1"/>
    <property type="molecule type" value="Genomic_DNA"/>
</dbReference>
<evidence type="ECO:0000313" key="1">
    <source>
        <dbReference type="EMBL" id="CAB4146556.1"/>
    </source>
</evidence>
<reference evidence="4" key="1">
    <citation type="submission" date="2020-05" db="EMBL/GenBank/DDBJ databases">
        <authorList>
            <person name="Chiriac C."/>
            <person name="Salcher M."/>
            <person name="Ghai R."/>
            <person name="Kavagutti S V."/>
        </authorList>
    </citation>
    <scope>NUCLEOTIDE SEQUENCE</scope>
</reference>
<protein>
    <submittedName>
        <fullName evidence="4">Uncharacterized protein</fullName>
    </submittedName>
</protein>
<gene>
    <name evidence="2" type="ORF">UFOVP1008_19</name>
    <name evidence="3" type="ORF">UFOVP1160_27</name>
    <name evidence="4" type="ORF">UFOVP1352_23</name>
    <name evidence="1" type="ORF">UFOVP498_27</name>
</gene>
<dbReference type="EMBL" id="LR796467">
    <property type="protein sequence ID" value="CAB4146556.1"/>
    <property type="molecule type" value="Genomic_DNA"/>
</dbReference>
<dbReference type="EMBL" id="LR797301">
    <property type="protein sequence ID" value="CAB4199944.1"/>
    <property type="molecule type" value="Genomic_DNA"/>
</dbReference>
<evidence type="ECO:0000313" key="3">
    <source>
        <dbReference type="EMBL" id="CAB4187297.1"/>
    </source>
</evidence>
<sequence length="72" mass="8176">MHRTYEEAYAAHYPQFQKAYKSAPLQACVGARKDIYETLVHHYGRAAYEGKLMAELDAARERIMVLSRSAAA</sequence>
<accession>A0A6J5S3N4</accession>
<organism evidence="4">
    <name type="scientific">uncultured Caudovirales phage</name>
    <dbReference type="NCBI Taxonomy" id="2100421"/>
    <lineage>
        <taxon>Viruses</taxon>
        <taxon>Duplodnaviria</taxon>
        <taxon>Heunggongvirae</taxon>
        <taxon>Uroviricota</taxon>
        <taxon>Caudoviricetes</taxon>
        <taxon>Peduoviridae</taxon>
        <taxon>Maltschvirus</taxon>
        <taxon>Maltschvirus maltsch</taxon>
    </lineage>
</organism>
<proteinExistence type="predicted"/>
<evidence type="ECO:0000313" key="4">
    <source>
        <dbReference type="EMBL" id="CAB4199944.1"/>
    </source>
</evidence>
<evidence type="ECO:0000313" key="2">
    <source>
        <dbReference type="EMBL" id="CAB4177609.1"/>
    </source>
</evidence>
<dbReference type="EMBL" id="LR797110">
    <property type="protein sequence ID" value="CAB4187297.1"/>
    <property type="molecule type" value="Genomic_DNA"/>
</dbReference>
<name>A0A6J5S3N4_9CAUD</name>